<evidence type="ECO:0000313" key="1">
    <source>
        <dbReference type="EMBL" id="CAL1393720.1"/>
    </source>
</evidence>
<sequence length="94" mass="10195">MPISCGALLTHQAFVMASILTTRTISSSSSLEPHRSSFRVRPSRSLFWAAALARAIAALRHMVLPEASAHGTRTFGGPRPLCDPLLQARFDFCA</sequence>
<keyword evidence="2" id="KW-1185">Reference proteome</keyword>
<dbReference type="AlphaFoldDB" id="A0AAV2F687"/>
<gene>
    <name evidence="1" type="ORF">LTRI10_LOCUS34276</name>
</gene>
<reference evidence="1 2" key="1">
    <citation type="submission" date="2024-04" db="EMBL/GenBank/DDBJ databases">
        <authorList>
            <person name="Fracassetti M."/>
        </authorList>
    </citation>
    <scope>NUCLEOTIDE SEQUENCE [LARGE SCALE GENOMIC DNA]</scope>
</reference>
<protein>
    <recommendedName>
        <fullName evidence="3">Secreted protein</fullName>
    </recommendedName>
</protein>
<evidence type="ECO:0000313" key="2">
    <source>
        <dbReference type="Proteomes" id="UP001497516"/>
    </source>
</evidence>
<proteinExistence type="predicted"/>
<evidence type="ECO:0008006" key="3">
    <source>
        <dbReference type="Google" id="ProtNLM"/>
    </source>
</evidence>
<accession>A0AAV2F687</accession>
<name>A0AAV2F687_9ROSI</name>
<dbReference type="EMBL" id="OZ034819">
    <property type="protein sequence ID" value="CAL1393720.1"/>
    <property type="molecule type" value="Genomic_DNA"/>
</dbReference>
<organism evidence="1 2">
    <name type="scientific">Linum trigynum</name>
    <dbReference type="NCBI Taxonomy" id="586398"/>
    <lineage>
        <taxon>Eukaryota</taxon>
        <taxon>Viridiplantae</taxon>
        <taxon>Streptophyta</taxon>
        <taxon>Embryophyta</taxon>
        <taxon>Tracheophyta</taxon>
        <taxon>Spermatophyta</taxon>
        <taxon>Magnoliopsida</taxon>
        <taxon>eudicotyledons</taxon>
        <taxon>Gunneridae</taxon>
        <taxon>Pentapetalae</taxon>
        <taxon>rosids</taxon>
        <taxon>fabids</taxon>
        <taxon>Malpighiales</taxon>
        <taxon>Linaceae</taxon>
        <taxon>Linum</taxon>
    </lineage>
</organism>
<dbReference type="Proteomes" id="UP001497516">
    <property type="component" value="Chromosome 6"/>
</dbReference>